<dbReference type="InterPro" id="IPR024395">
    <property type="entry name" value="CLASP_N_dom"/>
</dbReference>
<dbReference type="InterPro" id="IPR034085">
    <property type="entry name" value="TOG"/>
</dbReference>
<dbReference type="EnsemblMetazoa" id="XM_038220808.1">
    <property type="protein sequence ID" value="XP_038076736.1"/>
    <property type="gene ID" value="LOC119744728"/>
</dbReference>
<dbReference type="OrthoDB" id="63891at2759"/>
<organism evidence="8 9">
    <name type="scientific">Patiria miniata</name>
    <name type="common">Bat star</name>
    <name type="synonym">Asterina miniata</name>
    <dbReference type="NCBI Taxonomy" id="46514"/>
    <lineage>
        <taxon>Eukaryota</taxon>
        <taxon>Metazoa</taxon>
        <taxon>Echinodermata</taxon>
        <taxon>Eleutherozoa</taxon>
        <taxon>Asterozoa</taxon>
        <taxon>Asteroidea</taxon>
        <taxon>Valvatacea</taxon>
        <taxon>Valvatida</taxon>
        <taxon>Asterinidae</taxon>
        <taxon>Patiria</taxon>
    </lineage>
</organism>
<keyword evidence="2" id="KW-0963">Cytoplasm</keyword>
<dbReference type="PROSITE" id="PS50077">
    <property type="entry name" value="HEAT_REPEAT"/>
    <property type="match status" value="1"/>
</dbReference>
<dbReference type="Pfam" id="PF12348">
    <property type="entry name" value="CLASP_N"/>
    <property type="match status" value="1"/>
</dbReference>
<dbReference type="GO" id="GO:0005929">
    <property type="term" value="C:cilium"/>
    <property type="evidence" value="ECO:0007669"/>
    <property type="project" value="TreeGrafter"/>
</dbReference>
<feature type="region of interest" description="Disordered" evidence="6">
    <location>
        <begin position="815"/>
        <end position="919"/>
    </location>
</feature>
<feature type="region of interest" description="Disordered" evidence="6">
    <location>
        <begin position="1162"/>
        <end position="1465"/>
    </location>
</feature>
<feature type="compositionally biased region" description="Polar residues" evidence="6">
    <location>
        <begin position="1724"/>
        <end position="1734"/>
    </location>
</feature>
<feature type="compositionally biased region" description="Basic and acidic residues" evidence="6">
    <location>
        <begin position="583"/>
        <end position="593"/>
    </location>
</feature>
<feature type="compositionally biased region" description="Polar residues" evidence="6">
    <location>
        <begin position="1368"/>
        <end position="1380"/>
    </location>
</feature>
<feature type="compositionally biased region" description="Polar residues" evidence="6">
    <location>
        <begin position="648"/>
        <end position="663"/>
    </location>
</feature>
<dbReference type="GO" id="GO:0008017">
    <property type="term" value="F:microtubule binding"/>
    <property type="evidence" value="ECO:0007669"/>
    <property type="project" value="TreeGrafter"/>
</dbReference>
<reference evidence="8" key="1">
    <citation type="submission" date="2022-11" db="UniProtKB">
        <authorList>
            <consortium name="EnsemblMetazoa"/>
        </authorList>
    </citation>
    <scope>IDENTIFICATION</scope>
</reference>
<feature type="domain" description="TOG" evidence="7">
    <location>
        <begin position="31"/>
        <end position="268"/>
    </location>
</feature>
<dbReference type="SMART" id="SM01349">
    <property type="entry name" value="TOG"/>
    <property type="match status" value="4"/>
</dbReference>
<dbReference type="GO" id="GO:0005881">
    <property type="term" value="C:cytoplasmic microtubule"/>
    <property type="evidence" value="ECO:0007669"/>
    <property type="project" value="TreeGrafter"/>
</dbReference>
<name>A0A914BLU1_PATMI</name>
<feature type="compositionally biased region" description="Polar residues" evidence="6">
    <location>
        <begin position="702"/>
        <end position="711"/>
    </location>
</feature>
<dbReference type="PANTHER" id="PTHR21567">
    <property type="entry name" value="CLASP"/>
    <property type="match status" value="1"/>
</dbReference>
<feature type="compositionally biased region" description="Basic and acidic residues" evidence="6">
    <location>
        <begin position="967"/>
        <end position="976"/>
    </location>
</feature>
<feature type="compositionally biased region" description="Basic and acidic residues" evidence="6">
    <location>
        <begin position="20"/>
        <end position="42"/>
    </location>
</feature>
<feature type="compositionally biased region" description="Polar residues" evidence="6">
    <location>
        <begin position="740"/>
        <end position="752"/>
    </location>
</feature>
<comment type="subcellular location">
    <subcellularLocation>
        <location evidence="1">Cytoplasm</location>
        <location evidence="1">Cytoskeleton</location>
    </subcellularLocation>
</comment>
<dbReference type="Proteomes" id="UP000887568">
    <property type="component" value="Unplaced"/>
</dbReference>
<accession>A0A914BLU1</accession>
<evidence type="ECO:0000256" key="4">
    <source>
        <dbReference type="ARBA" id="ARBA00023212"/>
    </source>
</evidence>
<feature type="domain" description="TOG" evidence="7">
    <location>
        <begin position="1469"/>
        <end position="1707"/>
    </location>
</feature>
<feature type="region of interest" description="Disordered" evidence="6">
    <location>
        <begin position="261"/>
        <end position="300"/>
    </location>
</feature>
<feature type="region of interest" description="Disordered" evidence="6">
    <location>
        <begin position="1006"/>
        <end position="1148"/>
    </location>
</feature>
<feature type="domain" description="TOG" evidence="7">
    <location>
        <begin position="1757"/>
        <end position="1992"/>
    </location>
</feature>
<keyword evidence="4" id="KW-0206">Cytoskeleton</keyword>
<dbReference type="RefSeq" id="XP_038076736.1">
    <property type="nucleotide sequence ID" value="XM_038220808.1"/>
</dbReference>
<feature type="compositionally biased region" description="Acidic residues" evidence="6">
    <location>
        <begin position="633"/>
        <end position="644"/>
    </location>
</feature>
<dbReference type="Gene3D" id="1.25.10.10">
    <property type="entry name" value="Leucine-rich Repeat Variant"/>
    <property type="match status" value="4"/>
</dbReference>
<feature type="compositionally biased region" description="Acidic residues" evidence="6">
    <location>
        <begin position="939"/>
        <end position="949"/>
    </location>
</feature>
<feature type="repeat" description="HEAT" evidence="5">
    <location>
        <begin position="468"/>
        <end position="506"/>
    </location>
</feature>
<feature type="compositionally biased region" description="Polar residues" evidence="6">
    <location>
        <begin position="1747"/>
        <end position="1765"/>
    </location>
</feature>
<feature type="compositionally biased region" description="Low complexity" evidence="6">
    <location>
        <begin position="1089"/>
        <end position="1100"/>
    </location>
</feature>
<feature type="domain" description="TOG" evidence="7">
    <location>
        <begin position="294"/>
        <end position="532"/>
    </location>
</feature>
<feature type="region of interest" description="Disordered" evidence="6">
    <location>
        <begin position="1"/>
        <end position="44"/>
    </location>
</feature>
<sequence length="1992" mass="221382">MAGTVAKRPVHNFSHVDLQSVKKREGEREHSEHPERSASQRMDEDDILTQLEDDGYAEQRAFILDDLTQKVRRDGGRLPFDNRHALFRGLTLVLLDQNWEVRLKCTQFICELIPQFGPELDSCMAIVLPQIVANLGDSRVAIRKAVIQTLHVHMKHTTNVQQIFTFLVTHGLQSRDPKVRMEATIQLPVLLTREFASVDLSSVTHALAKKFCEDNDETLIDTAGISLERIRTLVGKQQFDSYIQQLPSRDRNAYNQRVVSAVRPGNSEIHRPTPDESSPSHSKEPKFGSNSRRQGETENGERYEFGVIPKHVMDQLLDQTQWKTRANGVQELKTIISSLDDASRIVPHMLAFISFLCNLLDDVNFKVTLLTLEIYGVLVTKLNTGIKQFLKPLIAALTKRFGDNKVVIRQANMKVLMQLMHVLTPRSVVSAIGDSLKHRKSGVREEALNIIIASLLTFPSYDFDLAKLCQMLAPTLGDAKRRVRQAALESFAVLAQAMGPSRIQPLIHAVDQIELHMDEEGVMKAVQARLARRRLPRLNDDGLVEYATAVPTSATSRTNPGVSKDNDIQWIMKGTGSTTTGSARERSHVDPRSLELSQPSPTRAIPGQGGNQETSPPKRYFSAGKGRGKLPWEDETDLPFEQEENMPPANSVSRTHVISSAPTQKKRDEEKPPPIRARNTWDGAEETQDVAQDRRRPLTLQLAPTDTSPDTNYGMAGSYRQIHLDKLKRQSLAAYPGSRGSPSDEQQGSMSAPATERDWSPWRIKEDNRPDEDNIFGGHDPFAGNTATILKKRPSLRHETEDPEVRQQPADKYVSSFGSGHLRENGTMGGVGVGSRGYRKSLSNSWPESHFLPDEGSKSKKKVNHRADPANLPDWSPEYETKKPKGIAMASPIPLKPTLARSAGRRGQGRTILDPLDRNQVYKGVDDIEDLDLTTYADDFELSDEDSEPDMSSLQSVRSSAAKKRAEKLASRDPDRQSLSNNNLSSTISPLDESGFFSMFSTMNSSKVEDSLDRYPVSKRKGRKSNTDVPFSTKPRMARSSSGKGSRKNSFEHPEDSPDPIPFEYSPSSGVTFRDKPTSDVSIVGQGYNSSNGRSNNSSRTDSPPIPTHANKAQNGRDRRRQQKGPLLSPLSMASMHHPGAIDLDDKNNSVGEDLAMVIGKNVFNGKNAGTDASPVANQRKKSEPGPARQPVGGVKGHHHYRLESSSGDSDSQEGNEEEDAYNIAMSRALQDKMAERQLAQKKEAEQRQAEAQALREKAQQEREERRKAMEAERRQAMEEEREAQRRAEEEREAKRRELEAERQERRRVLEEKAKKRKEAEEKREARQRALEEERKEAFRKAKEEERERARQKAEQRQRDKLRHLELENNNTATDVSGLQISGSNPSNSAASPIDLESVTEMETGAEAPSSPTKVVGKPPVAGVTPKKKKPKSPTEPKSPKHHPLGRSISGGSQSSTLNSSLHEASNGDVAEMRPFNHPDKALQDALKLLSNEDWETKLDGLHMVRRLSSFHQEEVIAQMHTVVVAVLSEVKNLRSSVSKMAIALIGDMFQDLQQALDKELEQICKILIPKAGESSAFIREDVDKALDSMVQNVSPQRALGAIISAGVSHKSQVIRKTAAMHLNTLVDRMGPGRLLSGVKDITDKILPTAARLALDNGQETRFYARKMLFSMMHHESFNKLIEKYVPAKDLRGLREVLDNLRLKGTGDLPQDSSSARVRRSHSNTRNNSGSSPASREKVDSAGSDHALSSSMRRTNRISSRSSEANQETVKDLCKLLSAADWTERLQGITQVQEIAETNAELITANIVKIFDNYTSRLTDSNSKVNQAALQTMLSMVPRLGEYLGAVVTGVVPVVSGNLASKNAVICKTSEDILDSIIEHVDKIVLIQPFSSATQYGNARVKPKMVEKLAYLSTQVYPRKQQTVVRNVLPVLWHLLGSLTGSGKVPSGTGNLRASVVKLAKELHSVMGEALVQHAGSLPPRQRNTLMEILGV</sequence>
<dbReference type="GO" id="GO:0031110">
    <property type="term" value="P:regulation of microtubule polymerization or depolymerization"/>
    <property type="evidence" value="ECO:0007669"/>
    <property type="project" value="UniProtKB-ARBA"/>
</dbReference>
<evidence type="ECO:0000259" key="7">
    <source>
        <dbReference type="SMART" id="SM01349"/>
    </source>
</evidence>
<evidence type="ECO:0000313" key="9">
    <source>
        <dbReference type="Proteomes" id="UP000887568"/>
    </source>
</evidence>
<dbReference type="OMA" id="DELCHAT"/>
<dbReference type="Pfam" id="PF21040">
    <property type="entry name" value="CEP104-like_TOG"/>
    <property type="match status" value="1"/>
</dbReference>
<dbReference type="InterPro" id="IPR011989">
    <property type="entry name" value="ARM-like"/>
</dbReference>
<keyword evidence="9" id="KW-1185">Reference proteome</keyword>
<dbReference type="SUPFAM" id="SSF48371">
    <property type="entry name" value="ARM repeat"/>
    <property type="match status" value="2"/>
</dbReference>
<feature type="region of interest" description="Disordered" evidence="6">
    <location>
        <begin position="553"/>
        <end position="787"/>
    </location>
</feature>
<feature type="compositionally biased region" description="Low complexity" evidence="6">
    <location>
        <begin position="1381"/>
        <end position="1394"/>
    </location>
</feature>
<evidence type="ECO:0000256" key="3">
    <source>
        <dbReference type="ARBA" id="ARBA00022737"/>
    </source>
</evidence>
<evidence type="ECO:0000256" key="2">
    <source>
        <dbReference type="ARBA" id="ARBA00022490"/>
    </source>
</evidence>
<evidence type="ECO:0000256" key="6">
    <source>
        <dbReference type="SAM" id="MobiDB-lite"/>
    </source>
</evidence>
<protein>
    <recommendedName>
        <fullName evidence="7">TOG domain-containing protein</fullName>
    </recommendedName>
</protein>
<dbReference type="InterPro" id="IPR021133">
    <property type="entry name" value="HEAT_type_2"/>
</dbReference>
<dbReference type="InterPro" id="IPR016024">
    <property type="entry name" value="ARM-type_fold"/>
</dbReference>
<feature type="region of interest" description="Disordered" evidence="6">
    <location>
        <begin position="1704"/>
        <end position="1765"/>
    </location>
</feature>
<evidence type="ECO:0000256" key="5">
    <source>
        <dbReference type="PROSITE-ProRule" id="PRU00103"/>
    </source>
</evidence>
<dbReference type="GO" id="GO:0000226">
    <property type="term" value="P:microtubule cytoskeleton organization"/>
    <property type="evidence" value="ECO:0007669"/>
    <property type="project" value="TreeGrafter"/>
</dbReference>
<proteinExistence type="predicted"/>
<keyword evidence="3" id="KW-0677">Repeat</keyword>
<evidence type="ECO:0000256" key="1">
    <source>
        <dbReference type="ARBA" id="ARBA00004245"/>
    </source>
</evidence>
<feature type="compositionally biased region" description="Basic and acidic residues" evidence="6">
    <location>
        <begin position="1230"/>
        <end position="1367"/>
    </location>
</feature>
<feature type="compositionally biased region" description="Basic and acidic residues" evidence="6">
    <location>
        <begin position="755"/>
        <end position="772"/>
    </location>
</feature>
<feature type="compositionally biased region" description="Acidic residues" evidence="6">
    <location>
        <begin position="1211"/>
        <end position="1221"/>
    </location>
</feature>
<evidence type="ECO:0000313" key="8">
    <source>
        <dbReference type="EnsemblMetazoa" id="XP_038076736.1"/>
    </source>
</evidence>
<dbReference type="GeneID" id="119744728"/>
<dbReference type="PANTHER" id="PTHR21567:SF87">
    <property type="entry name" value="CRESCERIN-LIKE PROTEIN CHE-12"/>
    <property type="match status" value="1"/>
</dbReference>
<feature type="region of interest" description="Disordered" evidence="6">
    <location>
        <begin position="939"/>
        <end position="993"/>
    </location>
</feature>
<feature type="compositionally biased region" description="Polar residues" evidence="6">
    <location>
        <begin position="950"/>
        <end position="959"/>
    </location>
</feature>
<feature type="compositionally biased region" description="Low complexity" evidence="6">
    <location>
        <begin position="1446"/>
        <end position="1462"/>
    </location>
</feature>
<feature type="compositionally biased region" description="Low complexity" evidence="6">
    <location>
        <begin position="1412"/>
        <end position="1425"/>
    </location>
</feature>
<dbReference type="GO" id="GO:1902903">
    <property type="term" value="P:regulation of supramolecular fiber organization"/>
    <property type="evidence" value="ECO:0007669"/>
    <property type="project" value="UniProtKB-ARBA"/>
</dbReference>